<dbReference type="OrthoDB" id="5521897at2"/>
<dbReference type="RefSeq" id="WP_073477142.1">
    <property type="nucleotide sequence ID" value="NZ_FQZU01000020.1"/>
</dbReference>
<name>A0A1M6QLC9_9BACT</name>
<evidence type="ECO:0000313" key="1">
    <source>
        <dbReference type="EMBL" id="SHK20863.1"/>
    </source>
</evidence>
<dbReference type="Proteomes" id="UP000183994">
    <property type="component" value="Unassembled WGS sequence"/>
</dbReference>
<reference evidence="2" key="1">
    <citation type="submission" date="2016-11" db="EMBL/GenBank/DDBJ databases">
        <authorList>
            <person name="Varghese N."/>
            <person name="Submissions S."/>
        </authorList>
    </citation>
    <scope>NUCLEOTIDE SEQUENCE [LARGE SCALE GENOMIC DNA]</scope>
    <source>
        <strain evidence="2">DSM 16219</strain>
    </source>
</reference>
<keyword evidence="2" id="KW-1185">Reference proteome</keyword>
<gene>
    <name evidence="1" type="ORF">SAMN02745216_03064</name>
</gene>
<dbReference type="EMBL" id="FQZU01000020">
    <property type="protein sequence ID" value="SHK20863.1"/>
    <property type="molecule type" value="Genomic_DNA"/>
</dbReference>
<evidence type="ECO:0000313" key="2">
    <source>
        <dbReference type="Proteomes" id="UP000183994"/>
    </source>
</evidence>
<accession>A0A1M6QLC9</accession>
<dbReference type="STRING" id="1121393.SAMN02745216_03064"/>
<organism evidence="1 2">
    <name type="scientific">Desulfatibacillum alkenivorans DSM 16219</name>
    <dbReference type="NCBI Taxonomy" id="1121393"/>
    <lineage>
        <taxon>Bacteria</taxon>
        <taxon>Pseudomonadati</taxon>
        <taxon>Thermodesulfobacteriota</taxon>
        <taxon>Desulfobacteria</taxon>
        <taxon>Desulfobacterales</taxon>
        <taxon>Desulfatibacillaceae</taxon>
        <taxon>Desulfatibacillum</taxon>
    </lineage>
</organism>
<proteinExistence type="predicted"/>
<sequence length="91" mass="9971">MDSGNSSRTMDQRIFSLDLPVEAVSLYLLCCGLVDGGATVSAKNILGMWNGTPDELANAHKILEAKNIVIKILSDGEGHDMYRVMEADEWE</sequence>
<dbReference type="AlphaFoldDB" id="A0A1M6QLC9"/>
<protein>
    <submittedName>
        <fullName evidence="1">Uncharacterized protein</fullName>
    </submittedName>
</protein>